<dbReference type="Proteomes" id="UP001501676">
    <property type="component" value="Unassembled WGS sequence"/>
</dbReference>
<dbReference type="InterPro" id="IPR009200">
    <property type="entry name" value="DUF1269_membrane"/>
</dbReference>
<accession>A0ABP6SU58</accession>
<proteinExistence type="predicted"/>
<dbReference type="Pfam" id="PF06897">
    <property type="entry name" value="DUF1269"/>
    <property type="match status" value="1"/>
</dbReference>
<name>A0ABP6SU58_9ACTN</name>
<comment type="caution">
    <text evidence="1">The sequence shown here is derived from an EMBL/GenBank/DDBJ whole genome shotgun (WGS) entry which is preliminary data.</text>
</comment>
<dbReference type="RefSeq" id="WP_345727302.1">
    <property type="nucleotide sequence ID" value="NZ_BAAAYN010000009.1"/>
</dbReference>
<evidence type="ECO:0000313" key="2">
    <source>
        <dbReference type="Proteomes" id="UP001501676"/>
    </source>
</evidence>
<keyword evidence="2" id="KW-1185">Reference proteome</keyword>
<evidence type="ECO:0000313" key="1">
    <source>
        <dbReference type="EMBL" id="GAA3384712.1"/>
    </source>
</evidence>
<gene>
    <name evidence="1" type="ORF">GCM10020369_15450</name>
</gene>
<dbReference type="EMBL" id="BAAAYN010000009">
    <property type="protein sequence ID" value="GAA3384712.1"/>
    <property type="molecule type" value="Genomic_DNA"/>
</dbReference>
<organism evidence="1 2">
    <name type="scientific">Cryptosporangium minutisporangium</name>
    <dbReference type="NCBI Taxonomy" id="113569"/>
    <lineage>
        <taxon>Bacteria</taxon>
        <taxon>Bacillati</taxon>
        <taxon>Actinomycetota</taxon>
        <taxon>Actinomycetes</taxon>
        <taxon>Cryptosporangiales</taxon>
        <taxon>Cryptosporangiaceae</taxon>
        <taxon>Cryptosporangium</taxon>
    </lineage>
</organism>
<sequence length="59" mass="6493">MSDLIIIGYDDHDTAAYAKVIELQRDHVVEALRPFGGEVLQTSLSHAQEKELAEELGVA</sequence>
<reference evidence="2" key="1">
    <citation type="journal article" date="2019" name="Int. J. Syst. Evol. Microbiol.">
        <title>The Global Catalogue of Microorganisms (GCM) 10K type strain sequencing project: providing services to taxonomists for standard genome sequencing and annotation.</title>
        <authorList>
            <consortium name="The Broad Institute Genomics Platform"/>
            <consortium name="The Broad Institute Genome Sequencing Center for Infectious Disease"/>
            <person name="Wu L."/>
            <person name="Ma J."/>
        </authorList>
    </citation>
    <scope>NUCLEOTIDE SEQUENCE [LARGE SCALE GENOMIC DNA]</scope>
    <source>
        <strain evidence="2">JCM 9458</strain>
    </source>
</reference>
<protein>
    <submittedName>
        <fullName evidence="1">Uncharacterized protein</fullName>
    </submittedName>
</protein>